<dbReference type="InterPro" id="IPR011856">
    <property type="entry name" value="tRNA_endonuc-like_dom_sf"/>
</dbReference>
<evidence type="ECO:0000256" key="3">
    <source>
        <dbReference type="ARBA" id="ARBA00022801"/>
    </source>
</evidence>
<dbReference type="Pfam" id="PF08774">
    <property type="entry name" value="VRR_NUC"/>
    <property type="match status" value="1"/>
</dbReference>
<keyword evidence="2" id="KW-0540">Nuclease</keyword>
<name>A0A174M681_BACUN</name>
<evidence type="ECO:0000259" key="4">
    <source>
        <dbReference type="SMART" id="SM00990"/>
    </source>
</evidence>
<accession>A0A174M681</accession>
<dbReference type="AlphaFoldDB" id="A0A174M681"/>
<reference evidence="5 6" key="1">
    <citation type="submission" date="2015-09" db="EMBL/GenBank/DDBJ databases">
        <authorList>
            <consortium name="Pathogen Informatics"/>
        </authorList>
    </citation>
    <scope>NUCLEOTIDE SEQUENCE [LARGE SCALE GENOMIC DNA]</scope>
    <source>
        <strain evidence="5 6">2789STDY5834942</strain>
    </source>
</reference>
<dbReference type="Gene3D" id="3.40.1350.10">
    <property type="match status" value="1"/>
</dbReference>
<gene>
    <name evidence="5" type="ORF">ERS852554_00251</name>
</gene>
<comment type="cofactor">
    <cofactor evidence="1">
        <name>Mg(2+)</name>
        <dbReference type="ChEBI" id="CHEBI:18420"/>
    </cofactor>
</comment>
<evidence type="ECO:0000256" key="2">
    <source>
        <dbReference type="ARBA" id="ARBA00022722"/>
    </source>
</evidence>
<dbReference type="RefSeq" id="WP_366245073.1">
    <property type="nucleotide sequence ID" value="NZ_CZBF01000001.1"/>
</dbReference>
<dbReference type="SMART" id="SM00990">
    <property type="entry name" value="VRR_NUC"/>
    <property type="match status" value="1"/>
</dbReference>
<organism evidence="5 6">
    <name type="scientific">Bacteroides uniformis</name>
    <dbReference type="NCBI Taxonomy" id="820"/>
    <lineage>
        <taxon>Bacteria</taxon>
        <taxon>Pseudomonadati</taxon>
        <taxon>Bacteroidota</taxon>
        <taxon>Bacteroidia</taxon>
        <taxon>Bacteroidales</taxon>
        <taxon>Bacteroidaceae</taxon>
        <taxon>Bacteroides</taxon>
    </lineage>
</organism>
<dbReference type="InterPro" id="IPR014883">
    <property type="entry name" value="VRR_NUC"/>
</dbReference>
<proteinExistence type="predicted"/>
<protein>
    <submittedName>
        <fullName evidence="5">VRR-NUC domain</fullName>
    </submittedName>
</protein>
<evidence type="ECO:0000313" key="6">
    <source>
        <dbReference type="Proteomes" id="UP000095788"/>
    </source>
</evidence>
<evidence type="ECO:0000313" key="5">
    <source>
        <dbReference type="EMBL" id="CUP29505.1"/>
    </source>
</evidence>
<sequence length="168" mass="19264">MASNLRHLIAKMTKEKCIVCGKETVSVIKTDAGYICYNCYAEQKNPTKRKRKKNNEEERMQCKFFEEVEKLFPKLPNKLLFAVPNGGSRHIREAANLKRQGVTSGVSDVILLIPKKGYASLCIEFKTKKGIQSDEQKEFQRQAENCRNKYVIARSVKEGIEALKTYLQ</sequence>
<dbReference type="EMBL" id="CZBF01000001">
    <property type="protein sequence ID" value="CUP29505.1"/>
    <property type="molecule type" value="Genomic_DNA"/>
</dbReference>
<keyword evidence="3" id="KW-0378">Hydrolase</keyword>
<evidence type="ECO:0000256" key="1">
    <source>
        <dbReference type="ARBA" id="ARBA00001946"/>
    </source>
</evidence>
<dbReference type="Proteomes" id="UP000095788">
    <property type="component" value="Unassembled WGS sequence"/>
</dbReference>
<dbReference type="GO" id="GO:0016788">
    <property type="term" value="F:hydrolase activity, acting on ester bonds"/>
    <property type="evidence" value="ECO:0007669"/>
    <property type="project" value="InterPro"/>
</dbReference>
<feature type="domain" description="VRR-NUC" evidence="4">
    <location>
        <begin position="55"/>
        <end position="157"/>
    </location>
</feature>
<dbReference type="GO" id="GO:0003676">
    <property type="term" value="F:nucleic acid binding"/>
    <property type="evidence" value="ECO:0007669"/>
    <property type="project" value="InterPro"/>
</dbReference>
<dbReference type="GO" id="GO:0004518">
    <property type="term" value="F:nuclease activity"/>
    <property type="evidence" value="ECO:0007669"/>
    <property type="project" value="UniProtKB-KW"/>
</dbReference>